<dbReference type="EMBL" id="CAUOFW020007280">
    <property type="protein sequence ID" value="CAK9178654.1"/>
    <property type="molecule type" value="Genomic_DNA"/>
</dbReference>
<evidence type="ECO:0000256" key="1">
    <source>
        <dbReference type="SAM" id="MobiDB-lite"/>
    </source>
</evidence>
<keyword evidence="2" id="KW-1133">Transmembrane helix</keyword>
<feature type="transmembrane region" description="Helical" evidence="2">
    <location>
        <begin position="21"/>
        <end position="41"/>
    </location>
</feature>
<proteinExistence type="predicted"/>
<evidence type="ECO:0000313" key="3">
    <source>
        <dbReference type="EMBL" id="CAK9178654.1"/>
    </source>
</evidence>
<feature type="region of interest" description="Disordered" evidence="1">
    <location>
        <begin position="129"/>
        <end position="153"/>
    </location>
</feature>
<protein>
    <submittedName>
        <fullName evidence="3">Uncharacterized protein</fullName>
    </submittedName>
</protein>
<keyword evidence="2" id="KW-0812">Transmembrane</keyword>
<accession>A0ABC8UA68</accession>
<keyword evidence="2" id="KW-0472">Membrane</keyword>
<dbReference type="AlphaFoldDB" id="A0ABC8UA68"/>
<evidence type="ECO:0000256" key="2">
    <source>
        <dbReference type="SAM" id="Phobius"/>
    </source>
</evidence>
<organism evidence="3 4">
    <name type="scientific">Ilex paraguariensis</name>
    <name type="common">yerba mate</name>
    <dbReference type="NCBI Taxonomy" id="185542"/>
    <lineage>
        <taxon>Eukaryota</taxon>
        <taxon>Viridiplantae</taxon>
        <taxon>Streptophyta</taxon>
        <taxon>Embryophyta</taxon>
        <taxon>Tracheophyta</taxon>
        <taxon>Spermatophyta</taxon>
        <taxon>Magnoliopsida</taxon>
        <taxon>eudicotyledons</taxon>
        <taxon>Gunneridae</taxon>
        <taxon>Pentapetalae</taxon>
        <taxon>asterids</taxon>
        <taxon>campanulids</taxon>
        <taxon>Aquifoliales</taxon>
        <taxon>Aquifoliaceae</taxon>
        <taxon>Ilex</taxon>
    </lineage>
</organism>
<feature type="compositionally biased region" description="Basic and acidic residues" evidence="1">
    <location>
        <begin position="129"/>
        <end position="148"/>
    </location>
</feature>
<evidence type="ECO:0000313" key="4">
    <source>
        <dbReference type="Proteomes" id="UP001642360"/>
    </source>
</evidence>
<sequence>MEVDLLKSLEFEMGNPTIKTFLRYCITLNVLAFSFLVVYGASIATNDDTADTCVDLKDCGYLIHELQLSKRRSSLVAVREKYKQHKAVAAKFSKKAVKYAREDDLILHALEIESTRQCKTHPDFSSRVEKQAWEQDGVKESPTKLRSDEDTDDTVEKLSISEGMSNLVQELSQFGVSFEEPNHIGVSNEQSCQI</sequence>
<gene>
    <name evidence="3" type="ORF">ILEXP_LOCUS48573</name>
</gene>
<reference evidence="3 4" key="1">
    <citation type="submission" date="2024-02" db="EMBL/GenBank/DDBJ databases">
        <authorList>
            <person name="Vignale AGUSTIN F."/>
            <person name="Sosa J E."/>
            <person name="Modenutti C."/>
        </authorList>
    </citation>
    <scope>NUCLEOTIDE SEQUENCE [LARGE SCALE GENOMIC DNA]</scope>
</reference>
<keyword evidence="4" id="KW-1185">Reference proteome</keyword>
<dbReference type="Proteomes" id="UP001642360">
    <property type="component" value="Unassembled WGS sequence"/>
</dbReference>
<name>A0ABC8UA68_9AQUA</name>
<comment type="caution">
    <text evidence="3">The sequence shown here is derived from an EMBL/GenBank/DDBJ whole genome shotgun (WGS) entry which is preliminary data.</text>
</comment>